<keyword evidence="2" id="KW-1185">Reference proteome</keyword>
<name>A0A1B7NBT3_9AGAM</name>
<organism evidence="1 2">
    <name type="scientific">Rhizopogon vinicolor AM-OR11-026</name>
    <dbReference type="NCBI Taxonomy" id="1314800"/>
    <lineage>
        <taxon>Eukaryota</taxon>
        <taxon>Fungi</taxon>
        <taxon>Dikarya</taxon>
        <taxon>Basidiomycota</taxon>
        <taxon>Agaricomycotina</taxon>
        <taxon>Agaricomycetes</taxon>
        <taxon>Agaricomycetidae</taxon>
        <taxon>Boletales</taxon>
        <taxon>Suillineae</taxon>
        <taxon>Rhizopogonaceae</taxon>
        <taxon>Rhizopogon</taxon>
    </lineage>
</organism>
<proteinExistence type="predicted"/>
<gene>
    <name evidence="1" type="ORF">K503DRAFT_369525</name>
</gene>
<dbReference type="AlphaFoldDB" id="A0A1B7NBT3"/>
<dbReference type="Proteomes" id="UP000092154">
    <property type="component" value="Unassembled WGS sequence"/>
</dbReference>
<protein>
    <submittedName>
        <fullName evidence="1">Uncharacterized protein</fullName>
    </submittedName>
</protein>
<accession>A0A1B7NBT3</accession>
<evidence type="ECO:0000313" key="2">
    <source>
        <dbReference type="Proteomes" id="UP000092154"/>
    </source>
</evidence>
<dbReference type="EMBL" id="KV448159">
    <property type="protein sequence ID" value="OAX42337.1"/>
    <property type="molecule type" value="Genomic_DNA"/>
</dbReference>
<dbReference type="InParanoid" id="A0A1B7NBT3"/>
<reference evidence="1 2" key="1">
    <citation type="submission" date="2016-06" db="EMBL/GenBank/DDBJ databases">
        <title>Comparative genomics of the ectomycorrhizal sister species Rhizopogon vinicolor and Rhizopogon vesiculosus (Basidiomycota: Boletales) reveals a divergence of the mating type B locus.</title>
        <authorList>
            <consortium name="DOE Joint Genome Institute"/>
            <person name="Mujic A.B."/>
            <person name="Kuo A."/>
            <person name="Tritt A."/>
            <person name="Lipzen A."/>
            <person name="Chen C."/>
            <person name="Johnson J."/>
            <person name="Sharma A."/>
            <person name="Barry K."/>
            <person name="Grigoriev I.V."/>
            <person name="Spatafora J.W."/>
        </authorList>
    </citation>
    <scope>NUCLEOTIDE SEQUENCE [LARGE SCALE GENOMIC DNA]</scope>
    <source>
        <strain evidence="1 2">AM-OR11-026</strain>
    </source>
</reference>
<dbReference type="STRING" id="1314800.A0A1B7NBT3"/>
<sequence length="164" mass="18878">MTLTPSRSLSRTSRPHAILIAVDLCYIWKTIDNRKNSQDSTKLLNDANPFAVHLYLPFEPLLNRVTEQFLTNQLVGRYPLIFGTWCRRLDMEAEYFPSVAHSILEIIHRSPNPHFVTRCKRLIKVCILFVLMHLTNISPLDRTSSSSVRAPGLRSSPLFVFRAQ</sequence>
<dbReference type="OrthoDB" id="3141012at2759"/>
<evidence type="ECO:0000313" key="1">
    <source>
        <dbReference type="EMBL" id="OAX42337.1"/>
    </source>
</evidence>